<dbReference type="GO" id="GO:0015385">
    <property type="term" value="F:sodium:proton antiporter activity"/>
    <property type="evidence" value="ECO:0007669"/>
    <property type="project" value="InterPro"/>
</dbReference>
<keyword evidence="4 10" id="KW-0812">Transmembrane</keyword>
<keyword evidence="11" id="KW-0175">Coiled coil</keyword>
<feature type="transmembrane region" description="Helical" evidence="10">
    <location>
        <begin position="181"/>
        <end position="202"/>
    </location>
</feature>
<dbReference type="Gene3D" id="6.10.140.1330">
    <property type="match status" value="1"/>
</dbReference>
<evidence type="ECO:0000256" key="7">
    <source>
        <dbReference type="ARBA" id="ARBA00023065"/>
    </source>
</evidence>
<dbReference type="GO" id="GO:0005886">
    <property type="term" value="C:plasma membrane"/>
    <property type="evidence" value="ECO:0007669"/>
    <property type="project" value="UniProtKB-SubCell"/>
</dbReference>
<gene>
    <name evidence="13" type="ORF">SAMN05421504_112109</name>
</gene>
<dbReference type="AlphaFoldDB" id="A0A1H3S091"/>
<comment type="similarity">
    <text evidence="10">Belongs to the monovalent cation:proton antiporter 1 (CPA1) transporter (TC 2.A.36) family.</text>
</comment>
<dbReference type="PANTHER" id="PTHR10110">
    <property type="entry name" value="SODIUM/HYDROGEN EXCHANGER"/>
    <property type="match status" value="1"/>
</dbReference>
<dbReference type="GO" id="GO:0098719">
    <property type="term" value="P:sodium ion import across plasma membrane"/>
    <property type="evidence" value="ECO:0007669"/>
    <property type="project" value="TreeGrafter"/>
</dbReference>
<dbReference type="STRING" id="589385.SAMN05421504_112109"/>
<keyword evidence="10" id="KW-0050">Antiport</keyword>
<feature type="transmembrane region" description="Helical" evidence="10">
    <location>
        <begin position="54"/>
        <end position="76"/>
    </location>
</feature>
<reference evidence="13 14" key="1">
    <citation type="submission" date="2016-10" db="EMBL/GenBank/DDBJ databases">
        <authorList>
            <person name="de Groot N.N."/>
        </authorList>
    </citation>
    <scope>NUCLEOTIDE SEQUENCE [LARGE SCALE GENOMIC DNA]</scope>
    <source>
        <strain evidence="13 14">CPCC 202699</strain>
    </source>
</reference>
<protein>
    <submittedName>
        <fullName evidence="13">Monovalent cation:H+ antiporter, CPA1 family</fullName>
    </submittedName>
</protein>
<evidence type="ECO:0000259" key="12">
    <source>
        <dbReference type="PROSITE" id="PS50271"/>
    </source>
</evidence>
<feature type="transmembrane region" description="Helical" evidence="10">
    <location>
        <begin position="270"/>
        <end position="289"/>
    </location>
</feature>
<keyword evidence="5 10" id="KW-1133">Transmembrane helix</keyword>
<dbReference type="InterPro" id="IPR006153">
    <property type="entry name" value="Cation/H_exchanger_TM"/>
</dbReference>
<keyword evidence="2 10" id="KW-0813">Transport</keyword>
<evidence type="ECO:0000313" key="13">
    <source>
        <dbReference type="EMBL" id="SDZ30901.1"/>
    </source>
</evidence>
<feature type="transmembrane region" description="Helical" evidence="10">
    <location>
        <begin position="112"/>
        <end position="134"/>
    </location>
</feature>
<feature type="transmembrane region" description="Helical" evidence="10">
    <location>
        <begin position="372"/>
        <end position="393"/>
    </location>
</feature>
<evidence type="ECO:0000256" key="2">
    <source>
        <dbReference type="ARBA" id="ARBA00022448"/>
    </source>
</evidence>
<feature type="transmembrane region" description="Helical" evidence="10">
    <location>
        <begin position="301"/>
        <end position="325"/>
    </location>
</feature>
<accession>A0A1H3S091</accession>
<dbReference type="GO" id="GO:0008270">
    <property type="term" value="F:zinc ion binding"/>
    <property type="evidence" value="ECO:0007669"/>
    <property type="project" value="InterPro"/>
</dbReference>
<dbReference type="InterPro" id="IPR013083">
    <property type="entry name" value="Znf_RING/FYVE/PHD"/>
</dbReference>
<dbReference type="Pfam" id="PF02148">
    <property type="entry name" value="zf-UBP"/>
    <property type="match status" value="1"/>
</dbReference>
<feature type="transmembrane region" description="Helical" evidence="10">
    <location>
        <begin position="155"/>
        <end position="175"/>
    </location>
</feature>
<comment type="function">
    <text evidence="10">Na(+)/H(+) antiporter that extrudes sodium in exchange for external protons.</text>
</comment>
<evidence type="ECO:0000256" key="6">
    <source>
        <dbReference type="ARBA" id="ARBA00023053"/>
    </source>
</evidence>
<keyword evidence="8 10" id="KW-0472">Membrane</keyword>
<comment type="caution">
    <text evidence="10">Lacks conserved residue(s) required for the propagation of feature annotation.</text>
</comment>
<dbReference type="PANTHER" id="PTHR10110:SF86">
    <property type="entry name" value="SODIUM_HYDROGEN EXCHANGER 7"/>
    <property type="match status" value="1"/>
</dbReference>
<dbReference type="Gene3D" id="3.30.40.10">
    <property type="entry name" value="Zinc/RING finger domain, C3HC4 (zinc finger)"/>
    <property type="match status" value="1"/>
</dbReference>
<keyword evidence="6 10" id="KW-0915">Sodium</keyword>
<keyword evidence="9 10" id="KW-0739">Sodium transport</keyword>
<dbReference type="PROSITE" id="PS50271">
    <property type="entry name" value="ZF_UBP"/>
    <property type="match status" value="1"/>
</dbReference>
<dbReference type="OrthoDB" id="57886at2"/>
<dbReference type="NCBIfam" id="TIGR00831">
    <property type="entry name" value="a_cpa1"/>
    <property type="match status" value="1"/>
</dbReference>
<evidence type="ECO:0000256" key="11">
    <source>
        <dbReference type="SAM" id="Coils"/>
    </source>
</evidence>
<keyword evidence="7 10" id="KW-0406">Ion transport</keyword>
<evidence type="ECO:0000313" key="14">
    <source>
        <dbReference type="Proteomes" id="UP000199515"/>
    </source>
</evidence>
<name>A0A1H3S091_9PSEU</name>
<feature type="transmembrane region" description="Helical" evidence="10">
    <location>
        <begin position="233"/>
        <end position="249"/>
    </location>
</feature>
<dbReference type="RefSeq" id="WP_091298418.1">
    <property type="nucleotide sequence ID" value="NZ_FNON01000012.1"/>
</dbReference>
<dbReference type="GO" id="GO:0051453">
    <property type="term" value="P:regulation of intracellular pH"/>
    <property type="evidence" value="ECO:0007669"/>
    <property type="project" value="TreeGrafter"/>
</dbReference>
<feature type="transmembrane region" description="Helical" evidence="10">
    <location>
        <begin position="337"/>
        <end position="360"/>
    </location>
</feature>
<organism evidence="13 14">
    <name type="scientific">Amycolatopsis xylanica</name>
    <dbReference type="NCBI Taxonomy" id="589385"/>
    <lineage>
        <taxon>Bacteria</taxon>
        <taxon>Bacillati</taxon>
        <taxon>Actinomycetota</taxon>
        <taxon>Actinomycetes</taxon>
        <taxon>Pseudonocardiales</taxon>
        <taxon>Pseudonocardiaceae</taxon>
        <taxon>Amycolatopsis</taxon>
    </lineage>
</organism>
<comment type="subcellular location">
    <subcellularLocation>
        <location evidence="1 10">Cell membrane</location>
        <topology evidence="1 10">Multi-pass membrane protein</topology>
    </subcellularLocation>
</comment>
<evidence type="ECO:0000256" key="10">
    <source>
        <dbReference type="RuleBase" id="RU366002"/>
    </source>
</evidence>
<dbReference type="Pfam" id="PF00999">
    <property type="entry name" value="Na_H_Exchanger"/>
    <property type="match status" value="1"/>
</dbReference>
<dbReference type="InterPro" id="IPR018422">
    <property type="entry name" value="Cation/H_exchanger_CPA1"/>
</dbReference>
<evidence type="ECO:0000256" key="1">
    <source>
        <dbReference type="ARBA" id="ARBA00004651"/>
    </source>
</evidence>
<evidence type="ECO:0000256" key="3">
    <source>
        <dbReference type="ARBA" id="ARBA00022475"/>
    </source>
</evidence>
<dbReference type="EMBL" id="FNON01000012">
    <property type="protein sequence ID" value="SDZ30901.1"/>
    <property type="molecule type" value="Genomic_DNA"/>
</dbReference>
<dbReference type="GO" id="GO:0015386">
    <property type="term" value="F:potassium:proton antiporter activity"/>
    <property type="evidence" value="ECO:0007669"/>
    <property type="project" value="TreeGrafter"/>
</dbReference>
<sequence length="620" mass="67162">MDIAALIVGLVVAVLLVTTVARRLDWPEPLCLIAVGVAVSYLPGVPEVHLVPEVVLLGLLPPLLYATAIQTSLVDFRANRGPIALLSVGLVTFTTLVVGFVAWLVIPGLPLAAGFAIGAVIAPPDAVAATAVARRVGMPRKIVRLLEGESLVNDAAALVALRTAIAGIAGSVTLWQIGGDFLRAAGVGILIGLLVGFVAAMIRTRLEDPVTDTALSLAVPFIAYLSAEAFHGSGVLAVVLAGLILGHKAPEMLSGSSRLASRLNWQTIQFLLENMVFLLIGLQVRPILAEVARGDLSGWQLTVICSAILLVTILTRAVWMFGIASARRLFRLKAWRWSYSAVVAWAGMRGVVTLAAAFVLPDDTPQRAVLVLAAFVVVAGTLVLQGSSLPWLVRRLKLPAPDPAEDALQEAALINAMSHAALAKLEEVRTPDDPPEVLDRLRDRMRHRTDSAWERLGTQGSLEETPSSAYRRLRLEMMEAERQYFVEARDAGKADDEVLRRVLERLDIEESMLDRAKEEAPLAENRELRTPAATAGSCKHLSHAWREVDPTSQDQCAACVEEGLNWVHLRMCLKCGNVACCDSSVGKHATRHFQDTLHPVMRSFEPGETWRWCFVDKQLG</sequence>
<dbReference type="Proteomes" id="UP000199515">
    <property type="component" value="Unassembled WGS sequence"/>
</dbReference>
<feature type="domain" description="UBP-type" evidence="12">
    <location>
        <begin position="536"/>
        <end position="620"/>
    </location>
</feature>
<keyword evidence="3 10" id="KW-1003">Cell membrane</keyword>
<dbReference type="InterPro" id="IPR004705">
    <property type="entry name" value="Cation/H_exchanger_CPA1_bac"/>
</dbReference>
<feature type="transmembrane region" description="Helical" evidence="10">
    <location>
        <begin position="83"/>
        <end position="106"/>
    </location>
</feature>
<dbReference type="SUPFAM" id="SSF57850">
    <property type="entry name" value="RING/U-box"/>
    <property type="match status" value="1"/>
</dbReference>
<evidence type="ECO:0000256" key="5">
    <source>
        <dbReference type="ARBA" id="ARBA00022989"/>
    </source>
</evidence>
<dbReference type="InterPro" id="IPR001607">
    <property type="entry name" value="Znf_UBP"/>
</dbReference>
<evidence type="ECO:0000256" key="9">
    <source>
        <dbReference type="ARBA" id="ARBA00023201"/>
    </source>
</evidence>
<keyword evidence="14" id="KW-1185">Reference proteome</keyword>
<evidence type="ECO:0000256" key="8">
    <source>
        <dbReference type="ARBA" id="ARBA00023136"/>
    </source>
</evidence>
<evidence type="ECO:0000256" key="4">
    <source>
        <dbReference type="ARBA" id="ARBA00022692"/>
    </source>
</evidence>
<feature type="coiled-coil region" evidence="11">
    <location>
        <begin position="499"/>
        <end position="526"/>
    </location>
</feature>
<proteinExistence type="inferred from homology"/>